<dbReference type="Proteomes" id="UP000054217">
    <property type="component" value="Unassembled WGS sequence"/>
</dbReference>
<organism evidence="1 2">
    <name type="scientific">Pisolithus tinctorius Marx 270</name>
    <dbReference type="NCBI Taxonomy" id="870435"/>
    <lineage>
        <taxon>Eukaryota</taxon>
        <taxon>Fungi</taxon>
        <taxon>Dikarya</taxon>
        <taxon>Basidiomycota</taxon>
        <taxon>Agaricomycotina</taxon>
        <taxon>Agaricomycetes</taxon>
        <taxon>Agaricomycetidae</taxon>
        <taxon>Boletales</taxon>
        <taxon>Sclerodermatineae</taxon>
        <taxon>Pisolithaceae</taxon>
        <taxon>Pisolithus</taxon>
    </lineage>
</organism>
<evidence type="ECO:0000313" key="2">
    <source>
        <dbReference type="Proteomes" id="UP000054217"/>
    </source>
</evidence>
<gene>
    <name evidence="1" type="ORF">M404DRAFT_647804</name>
</gene>
<name>A0A0C3NAF6_PISTI</name>
<dbReference type="AlphaFoldDB" id="A0A0C3NAF6"/>
<reference evidence="1 2" key="1">
    <citation type="submission" date="2014-04" db="EMBL/GenBank/DDBJ databases">
        <authorList>
            <consortium name="DOE Joint Genome Institute"/>
            <person name="Kuo A."/>
            <person name="Kohler A."/>
            <person name="Costa M.D."/>
            <person name="Nagy L.G."/>
            <person name="Floudas D."/>
            <person name="Copeland A."/>
            <person name="Barry K.W."/>
            <person name="Cichocki N."/>
            <person name="Veneault-Fourrey C."/>
            <person name="LaButti K."/>
            <person name="Lindquist E.A."/>
            <person name="Lipzen A."/>
            <person name="Lundell T."/>
            <person name="Morin E."/>
            <person name="Murat C."/>
            <person name="Sun H."/>
            <person name="Tunlid A."/>
            <person name="Henrissat B."/>
            <person name="Grigoriev I.V."/>
            <person name="Hibbett D.S."/>
            <person name="Martin F."/>
            <person name="Nordberg H.P."/>
            <person name="Cantor M.N."/>
            <person name="Hua S.X."/>
        </authorList>
    </citation>
    <scope>NUCLEOTIDE SEQUENCE [LARGE SCALE GENOMIC DNA]</scope>
    <source>
        <strain evidence="1 2">Marx 270</strain>
    </source>
</reference>
<keyword evidence="2" id="KW-1185">Reference proteome</keyword>
<dbReference type="InParanoid" id="A0A0C3NAF6"/>
<protein>
    <submittedName>
        <fullName evidence="1">Uncharacterized protein</fullName>
    </submittedName>
</protein>
<dbReference type="HOGENOM" id="CLU_2905111_0_0_1"/>
<accession>A0A0C3NAF6</accession>
<reference evidence="2" key="2">
    <citation type="submission" date="2015-01" db="EMBL/GenBank/DDBJ databases">
        <title>Evolutionary Origins and Diversification of the Mycorrhizal Mutualists.</title>
        <authorList>
            <consortium name="DOE Joint Genome Institute"/>
            <consortium name="Mycorrhizal Genomics Consortium"/>
            <person name="Kohler A."/>
            <person name="Kuo A."/>
            <person name="Nagy L.G."/>
            <person name="Floudas D."/>
            <person name="Copeland A."/>
            <person name="Barry K.W."/>
            <person name="Cichocki N."/>
            <person name="Veneault-Fourrey C."/>
            <person name="LaButti K."/>
            <person name="Lindquist E.A."/>
            <person name="Lipzen A."/>
            <person name="Lundell T."/>
            <person name="Morin E."/>
            <person name="Murat C."/>
            <person name="Riley R."/>
            <person name="Ohm R."/>
            <person name="Sun H."/>
            <person name="Tunlid A."/>
            <person name="Henrissat B."/>
            <person name="Grigoriev I.V."/>
            <person name="Hibbett D.S."/>
            <person name="Martin F."/>
        </authorList>
    </citation>
    <scope>NUCLEOTIDE SEQUENCE [LARGE SCALE GENOMIC DNA]</scope>
    <source>
        <strain evidence="2">Marx 270</strain>
    </source>
</reference>
<evidence type="ECO:0000313" key="1">
    <source>
        <dbReference type="EMBL" id="KIN92885.1"/>
    </source>
</evidence>
<dbReference type="EMBL" id="KN832317">
    <property type="protein sequence ID" value="KIN92885.1"/>
    <property type="molecule type" value="Genomic_DNA"/>
</dbReference>
<sequence>MTSAKQNVVPVPLFHRVYTFGSSPQYIASVKFNGESHERSVVRVARHGFDHLRDIEANLRGS</sequence>
<proteinExistence type="predicted"/>